<name>A0ABW5JHJ0_9BACT</name>
<evidence type="ECO:0000256" key="2">
    <source>
        <dbReference type="ARBA" id="ARBA00022692"/>
    </source>
</evidence>
<evidence type="ECO:0000256" key="4">
    <source>
        <dbReference type="ARBA" id="ARBA00023136"/>
    </source>
</evidence>
<dbReference type="InterPro" id="IPR037682">
    <property type="entry name" value="TonB_C"/>
</dbReference>
<evidence type="ECO:0000313" key="8">
    <source>
        <dbReference type="EMBL" id="MFD2531915.1"/>
    </source>
</evidence>
<evidence type="ECO:0000256" key="1">
    <source>
        <dbReference type="ARBA" id="ARBA00004167"/>
    </source>
</evidence>
<dbReference type="PROSITE" id="PS52015">
    <property type="entry name" value="TONB_CTD"/>
    <property type="match status" value="1"/>
</dbReference>
<keyword evidence="4 6" id="KW-0472">Membrane</keyword>
<proteinExistence type="predicted"/>
<feature type="region of interest" description="Disordered" evidence="5">
    <location>
        <begin position="583"/>
        <end position="602"/>
    </location>
</feature>
<organism evidence="8 9">
    <name type="scientific">Gracilimonas halophila</name>
    <dbReference type="NCBI Taxonomy" id="1834464"/>
    <lineage>
        <taxon>Bacteria</taxon>
        <taxon>Pseudomonadati</taxon>
        <taxon>Balneolota</taxon>
        <taxon>Balneolia</taxon>
        <taxon>Balneolales</taxon>
        <taxon>Balneolaceae</taxon>
        <taxon>Gracilimonas</taxon>
    </lineage>
</organism>
<keyword evidence="2 6" id="KW-0812">Transmembrane</keyword>
<dbReference type="InterPro" id="IPR006260">
    <property type="entry name" value="TonB/TolA_C"/>
</dbReference>
<dbReference type="NCBIfam" id="TIGR01352">
    <property type="entry name" value="tonB_Cterm"/>
    <property type="match status" value="1"/>
</dbReference>
<keyword evidence="3 6" id="KW-1133">Transmembrane helix</keyword>
<dbReference type="SUPFAM" id="SSF74653">
    <property type="entry name" value="TolA/TonB C-terminal domain"/>
    <property type="match status" value="1"/>
</dbReference>
<feature type="transmembrane region" description="Helical" evidence="6">
    <location>
        <begin position="18"/>
        <end position="37"/>
    </location>
</feature>
<gene>
    <name evidence="8" type="ORF">ACFSVN_05615</name>
</gene>
<dbReference type="Pfam" id="PF03544">
    <property type="entry name" value="TonB_C"/>
    <property type="match status" value="1"/>
</dbReference>
<dbReference type="CDD" id="cd07341">
    <property type="entry name" value="M56_BlaR1_MecR1_like"/>
    <property type="match status" value="1"/>
</dbReference>
<evidence type="ECO:0000313" key="9">
    <source>
        <dbReference type="Proteomes" id="UP001597460"/>
    </source>
</evidence>
<protein>
    <submittedName>
        <fullName evidence="8">TonB family protein</fullName>
    </submittedName>
</protein>
<keyword evidence="9" id="KW-1185">Reference proteome</keyword>
<dbReference type="PRINTS" id="PR01374">
    <property type="entry name" value="TONBPROTEIN"/>
</dbReference>
<evidence type="ECO:0000256" key="3">
    <source>
        <dbReference type="ARBA" id="ARBA00022989"/>
    </source>
</evidence>
<reference evidence="9" key="1">
    <citation type="journal article" date="2019" name="Int. J. Syst. Evol. Microbiol.">
        <title>The Global Catalogue of Microorganisms (GCM) 10K type strain sequencing project: providing services to taxonomists for standard genome sequencing and annotation.</title>
        <authorList>
            <consortium name="The Broad Institute Genomics Platform"/>
            <consortium name="The Broad Institute Genome Sequencing Center for Infectious Disease"/>
            <person name="Wu L."/>
            <person name="Ma J."/>
        </authorList>
    </citation>
    <scope>NUCLEOTIDE SEQUENCE [LARGE SCALE GENOMIC DNA]</scope>
    <source>
        <strain evidence="9">KCTC 52042</strain>
    </source>
</reference>
<evidence type="ECO:0000256" key="5">
    <source>
        <dbReference type="SAM" id="MobiDB-lite"/>
    </source>
</evidence>
<dbReference type="Gene3D" id="3.30.1150.10">
    <property type="match status" value="1"/>
</dbReference>
<dbReference type="Pfam" id="PF05569">
    <property type="entry name" value="Peptidase_M56"/>
    <property type="match status" value="1"/>
</dbReference>
<dbReference type="InterPro" id="IPR003538">
    <property type="entry name" value="TonB"/>
</dbReference>
<feature type="transmembrane region" description="Helical" evidence="6">
    <location>
        <begin position="49"/>
        <end position="69"/>
    </location>
</feature>
<feature type="domain" description="TonB C-terminal" evidence="7">
    <location>
        <begin position="494"/>
        <end position="589"/>
    </location>
</feature>
<evidence type="ECO:0000256" key="6">
    <source>
        <dbReference type="SAM" id="Phobius"/>
    </source>
</evidence>
<dbReference type="Proteomes" id="UP001597460">
    <property type="component" value="Unassembled WGS sequence"/>
</dbReference>
<dbReference type="EMBL" id="JBHULI010000022">
    <property type="protein sequence ID" value="MFD2531915.1"/>
    <property type="molecule type" value="Genomic_DNA"/>
</dbReference>
<evidence type="ECO:0000259" key="7">
    <source>
        <dbReference type="PROSITE" id="PS52015"/>
    </source>
</evidence>
<dbReference type="InterPro" id="IPR052173">
    <property type="entry name" value="Beta-lactam_resp_regulator"/>
</dbReference>
<dbReference type="InterPro" id="IPR008756">
    <property type="entry name" value="Peptidase_M56"/>
</dbReference>
<feature type="transmembrane region" description="Helical" evidence="6">
    <location>
        <begin position="311"/>
        <end position="331"/>
    </location>
</feature>
<dbReference type="PANTHER" id="PTHR34978">
    <property type="entry name" value="POSSIBLE SENSOR-TRANSDUCER PROTEIN BLAR"/>
    <property type="match status" value="1"/>
</dbReference>
<dbReference type="PANTHER" id="PTHR34978:SF3">
    <property type="entry name" value="SLR0241 PROTEIN"/>
    <property type="match status" value="1"/>
</dbReference>
<sequence length="602" mass="66875">MYEIIYYLKEIGNLSLDVFWFPIMVWTICCTIAFLVLRNRERMNPLFHYHLRTAALLSLPFGIGVSAIMSSIPNWFSSSNIETAFFVVQNPIEIVPGGSNSGAETVAINWMEPALLIGLGTLLIAFISIGMIVRLIRSYTALKSLYKKLNVKDAQEISAHILPGMSSVKLAFHDHPLVPFTFGWKHPIIVLPKILQNEPEKLEMALQHELTHIKRGDYLLQLALAMIESLFWFHPLIRYGNKEIDTYREISCDQEVLSRSDFSIKSYANLLYELVPLNNGVGRLSVSMAVKNSTLKKRIKTMKYHKLHKASFRQSIAFLLLMIVGITLPIACSDLRGTEDVSNEELENTQIIIQDAKLSVNGVPLDDKNLKNVSAGGLGSIIIMTGEYGAFNIAPRQFDGAIKTGKIAGNKISFKINELNVELNSSSEILSGISNSSLWVKHVPPLERASNTFGPMLFANENANAPMPPRPPAAPTKGFDEDLGDYFVVVEEMPKLIGGMAGLHAKLEYPQMARRAGIEGRVTVQFIVNENGDVENARVVRGIGGGADEEALRVVQQSKFEPGIQRGKAVRVQYAMSINFRLEDSNYSSTESTPPPPPEENN</sequence>
<accession>A0ABW5JHJ0</accession>
<feature type="compositionally biased region" description="Pro residues" evidence="5">
    <location>
        <begin position="593"/>
        <end position="602"/>
    </location>
</feature>
<comment type="subcellular location">
    <subcellularLocation>
        <location evidence="1">Membrane</location>
        <topology evidence="1">Single-pass membrane protein</topology>
    </subcellularLocation>
</comment>
<dbReference type="RefSeq" id="WP_390299821.1">
    <property type="nucleotide sequence ID" value="NZ_JBHULI010000022.1"/>
</dbReference>
<feature type="transmembrane region" description="Helical" evidence="6">
    <location>
        <begin position="114"/>
        <end position="136"/>
    </location>
</feature>
<comment type="caution">
    <text evidence="8">The sequence shown here is derived from an EMBL/GenBank/DDBJ whole genome shotgun (WGS) entry which is preliminary data.</text>
</comment>